<evidence type="ECO:0000313" key="1">
    <source>
        <dbReference type="EMBL" id="CAB4654745.1"/>
    </source>
</evidence>
<proteinExistence type="predicted"/>
<dbReference type="EMBL" id="CAEZWG010000128">
    <property type="protein sequence ID" value="CAB4654745.1"/>
    <property type="molecule type" value="Genomic_DNA"/>
</dbReference>
<name>A0A6J6L326_9ZZZZ</name>
<reference evidence="1" key="1">
    <citation type="submission" date="2020-05" db="EMBL/GenBank/DDBJ databases">
        <authorList>
            <person name="Chiriac C."/>
            <person name="Salcher M."/>
            <person name="Ghai R."/>
            <person name="Kavagutti S V."/>
        </authorList>
    </citation>
    <scope>NUCLEOTIDE SEQUENCE</scope>
</reference>
<dbReference type="AlphaFoldDB" id="A0A6J6L326"/>
<sequence length="48" mass="5270">MFKTISVRSSFTPSRAVNSCNALLTLIPVTAAPGIEDNKVRRIELPRV</sequence>
<protein>
    <submittedName>
        <fullName evidence="1">Unannotated protein</fullName>
    </submittedName>
</protein>
<organism evidence="1">
    <name type="scientific">freshwater metagenome</name>
    <dbReference type="NCBI Taxonomy" id="449393"/>
    <lineage>
        <taxon>unclassified sequences</taxon>
        <taxon>metagenomes</taxon>
        <taxon>ecological metagenomes</taxon>
    </lineage>
</organism>
<gene>
    <name evidence="1" type="ORF">UFOPK2234_00667</name>
</gene>
<accession>A0A6J6L326</accession>